<reference evidence="1 2" key="1">
    <citation type="journal article" date="2022" name="Arch. Microbiol.">
        <title>Paraburkholderia bengalensis sp. nov. isolated from roots of Oryza sativa, IR64.</title>
        <authorList>
            <person name="Nag P."/>
            <person name="Mondal N."/>
            <person name="Sarkar J."/>
            <person name="Das S."/>
        </authorList>
    </citation>
    <scope>NUCLEOTIDE SEQUENCE [LARGE SCALE GENOMIC DNA]</scope>
    <source>
        <strain evidence="1 2">IR64_4_BI</strain>
    </source>
</reference>
<organism evidence="1 2">
    <name type="scientific">Paraburkholderia bengalensis</name>
    <dbReference type="NCBI Taxonomy" id="2747562"/>
    <lineage>
        <taxon>Bacteria</taxon>
        <taxon>Pseudomonadati</taxon>
        <taxon>Pseudomonadota</taxon>
        <taxon>Betaproteobacteria</taxon>
        <taxon>Burkholderiales</taxon>
        <taxon>Burkholderiaceae</taxon>
        <taxon>Paraburkholderia</taxon>
    </lineage>
</organism>
<proteinExistence type="predicted"/>
<gene>
    <name evidence="1" type="ORF">H3V53_17910</name>
</gene>
<evidence type="ECO:0000313" key="1">
    <source>
        <dbReference type="EMBL" id="MEI5999015.1"/>
    </source>
</evidence>
<accession>A0ABU8IU98</accession>
<keyword evidence="2" id="KW-1185">Reference proteome</keyword>
<dbReference type="Proteomes" id="UP001386437">
    <property type="component" value="Unassembled WGS sequence"/>
</dbReference>
<dbReference type="EMBL" id="JACFYJ010000027">
    <property type="protein sequence ID" value="MEI5999015.1"/>
    <property type="molecule type" value="Genomic_DNA"/>
</dbReference>
<protein>
    <submittedName>
        <fullName evidence="1">Uncharacterized protein</fullName>
    </submittedName>
</protein>
<sequence length="105" mass="11573">MGIGMQIVYLGCSATAQLEAEAVAQLLRLQRFGALLSNFHLAIEALRLRSGTPLYDVRLDLVTQTNELQPIGRYAAENAEEAVRCAFDAAEKTLRNAARSPVRQR</sequence>
<dbReference type="RefSeq" id="WP_336599133.1">
    <property type="nucleotide sequence ID" value="NZ_JACFYJ010000027.1"/>
</dbReference>
<name>A0ABU8IU98_9BURK</name>
<comment type="caution">
    <text evidence="1">The sequence shown here is derived from an EMBL/GenBank/DDBJ whole genome shotgun (WGS) entry which is preliminary data.</text>
</comment>
<evidence type="ECO:0000313" key="2">
    <source>
        <dbReference type="Proteomes" id="UP001386437"/>
    </source>
</evidence>